<accession>A0A395XEB8</accession>
<reference evidence="1 2" key="1">
    <citation type="submission" date="2018-08" db="EMBL/GenBank/DDBJ databases">
        <title>A genome reference for cultivated species of the human gut microbiota.</title>
        <authorList>
            <person name="Zou Y."/>
            <person name="Xue W."/>
            <person name="Luo G."/>
        </authorList>
    </citation>
    <scope>NUCLEOTIDE SEQUENCE [LARGE SCALE GENOMIC DNA]</scope>
    <source>
        <strain evidence="1 2">AF13-3LB</strain>
    </source>
</reference>
<gene>
    <name evidence="1" type="ORF">DWV92_08815</name>
</gene>
<evidence type="ECO:0000313" key="2">
    <source>
        <dbReference type="Proteomes" id="UP000265970"/>
    </source>
</evidence>
<evidence type="ECO:0000313" key="1">
    <source>
        <dbReference type="EMBL" id="RGW07295.1"/>
    </source>
</evidence>
<sequence>MTDTYSTGIEYRDDGFLATVVNTRIQQSVLTIGSPGVSADAWACADDGQDPLASIRALLRMLNADDSFSCIPASLIIDDVKGCYLHLAQSHCSETRDARAVAGALARAVESLTGTAIASVIVMVVCPSKVHLEDIDTILEGPQSVMTESATFDFGVTCDFLATEPAAYMIVGSESQPSTAPGPTSL</sequence>
<proteinExistence type="predicted"/>
<organism evidence="1 2">
    <name type="scientific">Bifidobacterium pseudolongum</name>
    <dbReference type="NCBI Taxonomy" id="1694"/>
    <lineage>
        <taxon>Bacteria</taxon>
        <taxon>Bacillati</taxon>
        <taxon>Actinomycetota</taxon>
        <taxon>Actinomycetes</taxon>
        <taxon>Bifidobacteriales</taxon>
        <taxon>Bifidobacteriaceae</taxon>
        <taxon>Bifidobacterium</taxon>
    </lineage>
</organism>
<name>A0A395XEB8_9BIFI</name>
<dbReference type="AlphaFoldDB" id="A0A395XEB8"/>
<dbReference type="EMBL" id="QRZV01000008">
    <property type="protein sequence ID" value="RGW07295.1"/>
    <property type="molecule type" value="Genomic_DNA"/>
</dbReference>
<protein>
    <submittedName>
        <fullName evidence="1">Uncharacterized protein</fullName>
    </submittedName>
</protein>
<dbReference type="Proteomes" id="UP000265970">
    <property type="component" value="Unassembled WGS sequence"/>
</dbReference>
<comment type="caution">
    <text evidence="1">The sequence shown here is derived from an EMBL/GenBank/DDBJ whole genome shotgun (WGS) entry which is preliminary data.</text>
</comment>